<dbReference type="GO" id="GO:0005737">
    <property type="term" value="C:cytoplasm"/>
    <property type="evidence" value="ECO:0007669"/>
    <property type="project" value="InterPro"/>
</dbReference>
<evidence type="ECO:0000313" key="3">
    <source>
        <dbReference type="EMBL" id="TIA88599.1"/>
    </source>
</evidence>
<reference evidence="3 4" key="1">
    <citation type="submission" date="2019-03" db="EMBL/GenBank/DDBJ databases">
        <title>Sequencing 23 genomes of Wallemia ichthyophaga.</title>
        <authorList>
            <person name="Gostincar C."/>
        </authorList>
    </citation>
    <scope>NUCLEOTIDE SEQUENCE [LARGE SCALE GENOMIC DNA]</scope>
    <source>
        <strain evidence="3 4">EXF-5753</strain>
    </source>
</reference>
<dbReference type="GO" id="GO:0030490">
    <property type="term" value="P:maturation of SSU-rRNA"/>
    <property type="evidence" value="ECO:0007669"/>
    <property type="project" value="TreeGrafter"/>
</dbReference>
<evidence type="ECO:0000256" key="1">
    <source>
        <dbReference type="SAM" id="MobiDB-lite"/>
    </source>
</evidence>
<feature type="compositionally biased region" description="Polar residues" evidence="1">
    <location>
        <begin position="149"/>
        <end position="166"/>
    </location>
</feature>
<feature type="domain" description="Programmed cell death protein 2 C-terminal" evidence="2">
    <location>
        <begin position="281"/>
        <end position="417"/>
    </location>
</feature>
<feature type="region of interest" description="Disordered" evidence="1">
    <location>
        <begin position="128"/>
        <end position="206"/>
    </location>
</feature>
<feature type="compositionally biased region" description="Acidic residues" evidence="1">
    <location>
        <begin position="196"/>
        <end position="206"/>
    </location>
</feature>
<dbReference type="Proteomes" id="UP000310189">
    <property type="component" value="Unassembled WGS sequence"/>
</dbReference>
<dbReference type="PANTHER" id="PTHR47524:SF1">
    <property type="entry name" value="20S RRNA ACCUMULATION PROTEIN 4"/>
    <property type="match status" value="1"/>
</dbReference>
<comment type="caution">
    <text evidence="3">The sequence shown here is derived from an EMBL/GenBank/DDBJ whole genome shotgun (WGS) entry which is preliminary data.</text>
</comment>
<protein>
    <recommendedName>
        <fullName evidence="2">Programmed cell death protein 2 C-terminal domain-containing protein</fullName>
    </recommendedName>
</protein>
<dbReference type="PANTHER" id="PTHR47524">
    <property type="entry name" value="20S RRNA ACCUMULATION PROTEIN 4"/>
    <property type="match status" value="1"/>
</dbReference>
<dbReference type="EMBL" id="SPNW01000036">
    <property type="protein sequence ID" value="TIA88599.1"/>
    <property type="molecule type" value="Genomic_DNA"/>
</dbReference>
<dbReference type="OrthoDB" id="443682at2759"/>
<organism evidence="3 4">
    <name type="scientific">Wallemia hederae</name>
    <dbReference type="NCBI Taxonomy" id="1540922"/>
    <lineage>
        <taxon>Eukaryota</taxon>
        <taxon>Fungi</taxon>
        <taxon>Dikarya</taxon>
        <taxon>Basidiomycota</taxon>
        <taxon>Wallemiomycotina</taxon>
        <taxon>Wallemiomycetes</taxon>
        <taxon>Wallemiales</taxon>
        <taxon>Wallemiaceae</taxon>
        <taxon>Wallemia</taxon>
    </lineage>
</organism>
<feature type="compositionally biased region" description="Basic and acidic residues" evidence="1">
    <location>
        <begin position="186"/>
        <end position="195"/>
    </location>
</feature>
<keyword evidence="4" id="KW-1185">Reference proteome</keyword>
<evidence type="ECO:0000259" key="2">
    <source>
        <dbReference type="Pfam" id="PF04194"/>
    </source>
</evidence>
<accession>A0A4T0FK40</accession>
<sequence>MSNAYDSDDSEYSDYESNVHLGIPDGGPIAASDHPVIEISRIGGQPCFPRLRSVPSTSSNQCKICNGSMQLLIQIFAPYPDSVNDRVLYFFACSRATCQKKEGSVRAYRCLSRNERWARKLERLKEKEKERKKRALEEENKAKEAAKSNPFTYQTQTSNAFTQSKQGAGAFGSFGGDSDDSDEEAEQPRFKKVIESDSEESEDSDEELEAELAKLELSDGATQQSWTVQPSFGSQYIATAPEVIPKESDKAIKIEDVNQTLQGGGASELEEFEKSMGAGMDEAFEHFVKRVSHEPQQCIRYDLGGSPLMYTNKDAVYKDLYGGGQYSLDKVPKCGLCGSSRVFECQVTPNIINLCSSDQDGSKDVQDALAGKGTGEMEWGTILLYVCENDCCLDAESKQSGQEARENWVEELAYVQWE</sequence>
<name>A0A4T0FK40_9BASI</name>
<feature type="compositionally biased region" description="Basic and acidic residues" evidence="1">
    <location>
        <begin position="128"/>
        <end position="146"/>
    </location>
</feature>
<evidence type="ECO:0000313" key="4">
    <source>
        <dbReference type="Proteomes" id="UP000310189"/>
    </source>
</evidence>
<dbReference type="AlphaFoldDB" id="A0A4T0FK40"/>
<proteinExistence type="predicted"/>
<dbReference type="InterPro" id="IPR007320">
    <property type="entry name" value="PDCD2_C"/>
</dbReference>
<dbReference type="Pfam" id="PF04194">
    <property type="entry name" value="PDCD2_C"/>
    <property type="match status" value="1"/>
</dbReference>
<gene>
    <name evidence="3" type="ORF">E3P99_02491</name>
</gene>